<evidence type="ECO:0000313" key="3">
    <source>
        <dbReference type="Proteomes" id="UP000035929"/>
    </source>
</evidence>
<proteinExistence type="predicted"/>
<evidence type="ECO:0000313" key="2">
    <source>
        <dbReference type="EMBL" id="KMO37584.1"/>
    </source>
</evidence>
<dbReference type="EMBL" id="LABX01000055">
    <property type="protein sequence ID" value="KMO37584.1"/>
    <property type="molecule type" value="Genomic_DNA"/>
</dbReference>
<accession>A0A0J6SV43</accession>
<name>A0A0J6SV43_9HYPH</name>
<gene>
    <name evidence="2" type="ORF">VP06_07900</name>
</gene>
<evidence type="ECO:0000256" key="1">
    <source>
        <dbReference type="SAM" id="MobiDB-lite"/>
    </source>
</evidence>
<sequence length="86" mass="9372">MARSAVSARKPSAATAGEGAAPKPPKVLDDKALKTVTTAIRRDLWRDLNKLAIDREATIQAVMNRAVYDYLVSQNYTPGSPLEEDD</sequence>
<protein>
    <submittedName>
        <fullName evidence="2">Uncharacterized protein</fullName>
    </submittedName>
</protein>
<feature type="region of interest" description="Disordered" evidence="1">
    <location>
        <begin position="1"/>
        <end position="28"/>
    </location>
</feature>
<dbReference type="AlphaFoldDB" id="A0A0J6SV43"/>
<organism evidence="2 3">
    <name type="scientific">Methylobacterium aquaticum</name>
    <dbReference type="NCBI Taxonomy" id="270351"/>
    <lineage>
        <taxon>Bacteria</taxon>
        <taxon>Pseudomonadati</taxon>
        <taxon>Pseudomonadota</taxon>
        <taxon>Alphaproteobacteria</taxon>
        <taxon>Hyphomicrobiales</taxon>
        <taxon>Methylobacteriaceae</taxon>
        <taxon>Methylobacterium</taxon>
    </lineage>
</organism>
<dbReference type="RefSeq" id="WP_048463274.1">
    <property type="nucleotide sequence ID" value="NZ_LABX01000055.1"/>
</dbReference>
<reference evidence="2 3" key="1">
    <citation type="submission" date="2015-03" db="EMBL/GenBank/DDBJ databases">
        <title>Genome sequencing of Methylobacterium aquaticum DSM16371 type strain.</title>
        <authorList>
            <person name="Chaudhry V."/>
            <person name="Patil P.B."/>
        </authorList>
    </citation>
    <scope>NUCLEOTIDE SEQUENCE [LARGE SCALE GENOMIC DNA]</scope>
    <source>
        <strain evidence="2 3">DSM 16371</strain>
    </source>
</reference>
<comment type="caution">
    <text evidence="2">The sequence shown here is derived from an EMBL/GenBank/DDBJ whole genome shotgun (WGS) entry which is preliminary data.</text>
</comment>
<dbReference type="Proteomes" id="UP000035929">
    <property type="component" value="Unassembled WGS sequence"/>
</dbReference>
<dbReference type="PATRIC" id="fig|270351.6.peg.6273"/>